<evidence type="ECO:0008006" key="4">
    <source>
        <dbReference type="Google" id="ProtNLM"/>
    </source>
</evidence>
<dbReference type="Pfam" id="PF04955">
    <property type="entry name" value="HupE_UreJ"/>
    <property type="match status" value="1"/>
</dbReference>
<accession>A0ABS1CJE7</accession>
<comment type="caution">
    <text evidence="2">The sequence shown here is derived from an EMBL/GenBank/DDBJ whole genome shotgun (WGS) entry which is preliminary data.</text>
</comment>
<proteinExistence type="predicted"/>
<name>A0ABS1CJE7_9GAMM</name>
<protein>
    <recommendedName>
        <fullName evidence="4">HupE/UreJ family protein</fullName>
    </recommendedName>
</protein>
<evidence type="ECO:0000256" key="1">
    <source>
        <dbReference type="SAM" id="Phobius"/>
    </source>
</evidence>
<feature type="transmembrane region" description="Helical" evidence="1">
    <location>
        <begin position="195"/>
        <end position="216"/>
    </location>
</feature>
<feature type="transmembrane region" description="Helical" evidence="1">
    <location>
        <begin position="130"/>
        <end position="148"/>
    </location>
</feature>
<feature type="transmembrane region" description="Helical" evidence="1">
    <location>
        <begin position="160"/>
        <end position="183"/>
    </location>
</feature>
<keyword evidence="3" id="KW-1185">Reference proteome</keyword>
<sequence length="217" mass="21353">MTRSSHAAILNAVSARIATATTGLLATAPALAHHPMGGMTPETMTQGLLSGLGHPIIGIDHFAFLVVAALLAFTVTGTARWLLPAAFIGGTVAGTLIHVQALGIPAAELLVAASVLAGGALVVSGRKLGAGALALLLAGAGIFHGYAYGEAIIGADAPVLGSYLAGFALVQYAVMAGLLLGLGRLATRSEATTSTLIRTGGLGALAVGGLFLVTGLV</sequence>
<feature type="transmembrane region" description="Helical" evidence="1">
    <location>
        <begin position="81"/>
        <end position="99"/>
    </location>
</feature>
<reference evidence="2 3" key="1">
    <citation type="journal article" date="2020" name="Microorganisms">
        <title>Osmotic Adaptation and Compatible Solute Biosynthesis of Phototrophic Bacteria as Revealed from Genome Analyses.</title>
        <authorList>
            <person name="Imhoff J.F."/>
            <person name="Rahn T."/>
            <person name="Kunzel S."/>
            <person name="Keller A."/>
            <person name="Neulinger S.C."/>
        </authorList>
    </citation>
    <scope>NUCLEOTIDE SEQUENCE [LARGE SCALE GENOMIC DNA]</scope>
    <source>
        <strain evidence="2 3">DSM 6210</strain>
    </source>
</reference>
<feature type="transmembrane region" description="Helical" evidence="1">
    <location>
        <begin position="105"/>
        <end position="123"/>
    </location>
</feature>
<dbReference type="InterPro" id="IPR007038">
    <property type="entry name" value="HupE_UreJ"/>
</dbReference>
<keyword evidence="1" id="KW-0812">Transmembrane</keyword>
<evidence type="ECO:0000313" key="2">
    <source>
        <dbReference type="EMBL" id="MBK1632043.1"/>
    </source>
</evidence>
<keyword evidence="1" id="KW-0472">Membrane</keyword>
<gene>
    <name evidence="2" type="ORF">CKO31_15110</name>
</gene>
<dbReference type="RefSeq" id="WP_200239220.1">
    <property type="nucleotide sequence ID" value="NZ_NRRV01000038.1"/>
</dbReference>
<dbReference type="Proteomes" id="UP000748752">
    <property type="component" value="Unassembled WGS sequence"/>
</dbReference>
<keyword evidence="1" id="KW-1133">Transmembrane helix</keyword>
<feature type="transmembrane region" description="Helical" evidence="1">
    <location>
        <begin position="56"/>
        <end position="74"/>
    </location>
</feature>
<evidence type="ECO:0000313" key="3">
    <source>
        <dbReference type="Proteomes" id="UP000748752"/>
    </source>
</evidence>
<dbReference type="EMBL" id="NRRV01000038">
    <property type="protein sequence ID" value="MBK1632043.1"/>
    <property type="molecule type" value="Genomic_DNA"/>
</dbReference>
<organism evidence="2 3">
    <name type="scientific">Thiohalocapsa halophila</name>
    <dbReference type="NCBI Taxonomy" id="69359"/>
    <lineage>
        <taxon>Bacteria</taxon>
        <taxon>Pseudomonadati</taxon>
        <taxon>Pseudomonadota</taxon>
        <taxon>Gammaproteobacteria</taxon>
        <taxon>Chromatiales</taxon>
        <taxon>Chromatiaceae</taxon>
        <taxon>Thiohalocapsa</taxon>
    </lineage>
</organism>